<keyword evidence="2" id="KW-0810">Translation regulation</keyword>
<protein>
    <recommendedName>
        <fullName evidence="2">Ribosomal silencing factor RsfS</fullName>
    </recommendedName>
</protein>
<dbReference type="GO" id="GO:0017148">
    <property type="term" value="P:negative regulation of translation"/>
    <property type="evidence" value="ECO:0007669"/>
    <property type="project" value="UniProtKB-UniRule"/>
</dbReference>
<sequence length="111" mass="12409">MKADTLVKTTIAALEDIKAYDIEILNVTKITSLFDYMIIASADSTRQVKALANNVQEKAKAANETVYSVEGEQSGEWILVDLGNVIVHIMQPATRQYYNIKALWTDQSKDN</sequence>
<comment type="subcellular location">
    <subcellularLocation>
        <location evidence="2">Cytoplasm</location>
    </subcellularLocation>
</comment>
<dbReference type="PANTHER" id="PTHR21043">
    <property type="entry name" value="IOJAP SUPERFAMILY ORTHOLOG"/>
    <property type="match status" value="1"/>
</dbReference>
<dbReference type="HAMAP" id="MF_01477">
    <property type="entry name" value="Iojap_RsfS"/>
    <property type="match status" value="1"/>
</dbReference>
<dbReference type="RefSeq" id="WP_028460523.1">
    <property type="nucleotide sequence ID" value="NZ_FSRO01000001.1"/>
</dbReference>
<accession>A0A1N6INX5</accession>
<dbReference type="eggNOG" id="COG0799">
    <property type="taxonomic scope" value="Bacteria"/>
</dbReference>
<proteinExistence type="inferred from homology"/>
<dbReference type="GO" id="GO:0043023">
    <property type="term" value="F:ribosomal large subunit binding"/>
    <property type="evidence" value="ECO:0007669"/>
    <property type="project" value="TreeGrafter"/>
</dbReference>
<dbReference type="AlphaFoldDB" id="A0A1N6INX5"/>
<dbReference type="NCBIfam" id="TIGR00090">
    <property type="entry name" value="rsfS_iojap_ybeB"/>
    <property type="match status" value="1"/>
</dbReference>
<comment type="subunit">
    <text evidence="2">Interacts with ribosomal protein uL14 (rplN).</text>
</comment>
<dbReference type="PANTHER" id="PTHR21043:SF0">
    <property type="entry name" value="MITOCHONDRIAL ASSEMBLY OF RIBOSOMAL LARGE SUBUNIT PROTEIN 1"/>
    <property type="match status" value="1"/>
</dbReference>
<reference evidence="3 4" key="1">
    <citation type="submission" date="2016-12" db="EMBL/GenBank/DDBJ databases">
        <authorList>
            <person name="Song W.-J."/>
            <person name="Kurnit D.M."/>
        </authorList>
    </citation>
    <scope>NUCLEOTIDE SEQUENCE [LARGE SCALE GENOMIC DNA]</scope>
    <source>
        <strain evidence="3 4">ATCC 49181</strain>
    </source>
</reference>
<dbReference type="SUPFAM" id="SSF81301">
    <property type="entry name" value="Nucleotidyltransferase"/>
    <property type="match status" value="1"/>
</dbReference>
<evidence type="ECO:0000256" key="2">
    <source>
        <dbReference type="HAMAP-Rule" id="MF_01477"/>
    </source>
</evidence>
<dbReference type="Pfam" id="PF02410">
    <property type="entry name" value="RsfS"/>
    <property type="match status" value="1"/>
</dbReference>
<dbReference type="STRING" id="44575.SAMN05216419_1001111"/>
<dbReference type="Gene3D" id="3.30.460.10">
    <property type="entry name" value="Beta Polymerase, domain 2"/>
    <property type="match status" value="1"/>
</dbReference>
<organism evidence="3 4">
    <name type="scientific">Nitrosomonas cryotolerans ATCC 49181</name>
    <dbReference type="NCBI Taxonomy" id="1131553"/>
    <lineage>
        <taxon>Bacteria</taxon>
        <taxon>Pseudomonadati</taxon>
        <taxon>Pseudomonadota</taxon>
        <taxon>Betaproteobacteria</taxon>
        <taxon>Nitrosomonadales</taxon>
        <taxon>Nitrosomonadaceae</taxon>
        <taxon>Nitrosomonas</taxon>
    </lineage>
</organism>
<dbReference type="InterPro" id="IPR043519">
    <property type="entry name" value="NT_sf"/>
</dbReference>
<evidence type="ECO:0000313" key="3">
    <source>
        <dbReference type="EMBL" id="SIO33730.1"/>
    </source>
</evidence>
<dbReference type="GO" id="GO:0090071">
    <property type="term" value="P:negative regulation of ribosome biogenesis"/>
    <property type="evidence" value="ECO:0007669"/>
    <property type="project" value="UniProtKB-UniRule"/>
</dbReference>
<evidence type="ECO:0000313" key="4">
    <source>
        <dbReference type="Proteomes" id="UP000185062"/>
    </source>
</evidence>
<dbReference type="GO" id="GO:0042256">
    <property type="term" value="P:cytosolic ribosome assembly"/>
    <property type="evidence" value="ECO:0007669"/>
    <property type="project" value="UniProtKB-UniRule"/>
</dbReference>
<keyword evidence="2" id="KW-0678">Repressor</keyword>
<keyword evidence="4" id="KW-1185">Reference proteome</keyword>
<dbReference type="GO" id="GO:0005737">
    <property type="term" value="C:cytoplasm"/>
    <property type="evidence" value="ECO:0007669"/>
    <property type="project" value="UniProtKB-SubCell"/>
</dbReference>
<comment type="function">
    <text evidence="2">Functions as a ribosomal silencing factor. Interacts with ribosomal protein uL14 (rplN), blocking formation of intersubunit bridge B8. Prevents association of the 30S and 50S ribosomal subunits and the formation of functional ribosomes, thus repressing translation.</text>
</comment>
<dbReference type="InterPro" id="IPR004394">
    <property type="entry name" value="Iojap/RsfS/C7orf30"/>
</dbReference>
<comment type="similarity">
    <text evidence="1 2">Belongs to the Iojap/RsfS family.</text>
</comment>
<dbReference type="EMBL" id="FSRO01000001">
    <property type="protein sequence ID" value="SIO33730.1"/>
    <property type="molecule type" value="Genomic_DNA"/>
</dbReference>
<evidence type="ECO:0000256" key="1">
    <source>
        <dbReference type="ARBA" id="ARBA00010574"/>
    </source>
</evidence>
<dbReference type="Proteomes" id="UP000185062">
    <property type="component" value="Unassembled WGS sequence"/>
</dbReference>
<name>A0A1N6INX5_9PROT</name>
<keyword evidence="2" id="KW-0963">Cytoplasm</keyword>
<gene>
    <name evidence="2" type="primary">rsfS</name>
    <name evidence="3" type="ORF">SAMN02743940_1955</name>
</gene>